<evidence type="ECO:0000313" key="2">
    <source>
        <dbReference type="Proteomes" id="UP000278152"/>
    </source>
</evidence>
<accession>A0A3G9K0K1</accession>
<proteinExistence type="predicted"/>
<dbReference type="EMBL" id="AP019314">
    <property type="protein sequence ID" value="BBH41747.1"/>
    <property type="molecule type" value="Genomic_DNA"/>
</dbReference>
<sequence>MWAKTAPGSTGGDAYPRFGMDSLIFFGNGEGEGETHRTTVDRDWCFFLGRVGRATATGDQITGHQKGD</sequence>
<dbReference type="Proteomes" id="UP000278152">
    <property type="component" value="Chromosome"/>
</dbReference>
<dbReference type="AlphaFoldDB" id="A0A3G9K0K1"/>
<reference evidence="1 2" key="1">
    <citation type="submission" date="2018-11" db="EMBL/GenBank/DDBJ databases">
        <title>Complete genome sequence of Microcystis aeruginosa NIES-102.</title>
        <authorList>
            <person name="Yamaguchi H."/>
            <person name="Suzuki S."/>
            <person name="Kawachi M."/>
        </authorList>
    </citation>
    <scope>NUCLEOTIDE SEQUENCE [LARGE SCALE GENOMIC DNA]</scope>
    <source>
        <strain evidence="1 2">NIES-102</strain>
    </source>
</reference>
<protein>
    <submittedName>
        <fullName evidence="1">Uncharacterized protein</fullName>
    </submittedName>
</protein>
<evidence type="ECO:0000313" key="1">
    <source>
        <dbReference type="EMBL" id="BBH41747.1"/>
    </source>
</evidence>
<organism evidence="1 2">
    <name type="scientific">Microcystis viridis NIES-102</name>
    <dbReference type="NCBI Taxonomy" id="213615"/>
    <lineage>
        <taxon>Bacteria</taxon>
        <taxon>Bacillati</taxon>
        <taxon>Cyanobacteriota</taxon>
        <taxon>Cyanophyceae</taxon>
        <taxon>Oscillatoriophycideae</taxon>
        <taxon>Chroococcales</taxon>
        <taxon>Microcystaceae</taxon>
        <taxon>Microcystis</taxon>
    </lineage>
</organism>
<dbReference type="KEGG" id="mvz:myaer102_43690"/>
<name>A0A3G9K0K1_MICVR</name>
<gene>
    <name evidence="1" type="ORF">myaer102_43690</name>
</gene>